<evidence type="ECO:0000313" key="2">
    <source>
        <dbReference type="WBParaSite" id="SVE_0818500.1"/>
    </source>
</evidence>
<sequence length="28" mass="3266">MIDLQYEDEDLGKIINQLKTKNVEMNLG</sequence>
<reference evidence="1" key="1">
    <citation type="submission" date="2014-07" db="EMBL/GenBank/DDBJ databases">
        <authorList>
            <person name="Martin A.A"/>
            <person name="De Silva N."/>
        </authorList>
    </citation>
    <scope>NUCLEOTIDE SEQUENCE</scope>
</reference>
<accession>A0A0K0FH27</accession>
<organism evidence="1 2">
    <name type="scientific">Strongyloides venezuelensis</name>
    <name type="common">Threadworm</name>
    <dbReference type="NCBI Taxonomy" id="75913"/>
    <lineage>
        <taxon>Eukaryota</taxon>
        <taxon>Metazoa</taxon>
        <taxon>Ecdysozoa</taxon>
        <taxon>Nematoda</taxon>
        <taxon>Chromadorea</taxon>
        <taxon>Rhabditida</taxon>
        <taxon>Tylenchina</taxon>
        <taxon>Panagrolaimomorpha</taxon>
        <taxon>Strongyloidoidea</taxon>
        <taxon>Strongyloididae</taxon>
        <taxon>Strongyloides</taxon>
    </lineage>
</organism>
<dbReference type="Proteomes" id="UP000035680">
    <property type="component" value="Unassembled WGS sequence"/>
</dbReference>
<protein>
    <submittedName>
        <fullName evidence="2">Transcriptional regulator</fullName>
    </submittedName>
</protein>
<name>A0A0K0FH27_STRVS</name>
<dbReference type="WBParaSite" id="SVE_0818500.1">
    <property type="protein sequence ID" value="SVE_0818500.1"/>
    <property type="gene ID" value="SVE_0818500"/>
</dbReference>
<dbReference type="AlphaFoldDB" id="A0A0K0FH27"/>
<reference evidence="2" key="2">
    <citation type="submission" date="2015-08" db="UniProtKB">
        <authorList>
            <consortium name="WormBaseParasite"/>
        </authorList>
    </citation>
    <scope>IDENTIFICATION</scope>
</reference>
<proteinExistence type="predicted"/>
<keyword evidence="1" id="KW-1185">Reference proteome</keyword>
<evidence type="ECO:0000313" key="1">
    <source>
        <dbReference type="Proteomes" id="UP000035680"/>
    </source>
</evidence>